<evidence type="ECO:0000313" key="1">
    <source>
        <dbReference type="EMBL" id="MDC2890730.1"/>
    </source>
</evidence>
<evidence type="ECO:0000313" key="2">
    <source>
        <dbReference type="Proteomes" id="UP001528411"/>
    </source>
</evidence>
<proteinExistence type="predicted"/>
<evidence type="ECO:0008006" key="3">
    <source>
        <dbReference type="Google" id="ProtNLM"/>
    </source>
</evidence>
<protein>
    <recommendedName>
        <fullName evidence="3">Solute-binding protein family 3/N-terminal domain-containing protein</fullName>
    </recommendedName>
</protein>
<dbReference type="EMBL" id="JAQOMS010000002">
    <property type="protein sequence ID" value="MDC2890730.1"/>
    <property type="molecule type" value="Genomic_DNA"/>
</dbReference>
<dbReference type="RefSeq" id="WP_272181838.1">
    <property type="nucleotide sequence ID" value="NZ_JAQOMS010000002.1"/>
</dbReference>
<reference evidence="1 2" key="1">
    <citation type="submission" date="2023-01" db="EMBL/GenBank/DDBJ databases">
        <title>Psychrosphaera sp. nov., isolated from marine algae.</title>
        <authorList>
            <person name="Bayburt H."/>
            <person name="Choi B.J."/>
            <person name="Kim J.M."/>
            <person name="Choi D.G."/>
            <person name="Jeon C.O."/>
        </authorList>
    </citation>
    <scope>NUCLEOTIDE SEQUENCE [LARGE SCALE GENOMIC DNA]</scope>
    <source>
        <strain evidence="1 2">G1-22</strain>
    </source>
</reference>
<gene>
    <name evidence="1" type="ORF">PN838_20760</name>
</gene>
<dbReference type="Proteomes" id="UP001528411">
    <property type="component" value="Unassembled WGS sequence"/>
</dbReference>
<accession>A0ABT5FHQ9</accession>
<keyword evidence="2" id="KW-1185">Reference proteome</keyword>
<name>A0ABT5FHQ9_9GAMM</name>
<comment type="caution">
    <text evidence="1">The sequence shown here is derived from an EMBL/GenBank/DDBJ whole genome shotgun (WGS) entry which is preliminary data.</text>
</comment>
<organism evidence="1 2">
    <name type="scientific">Psychrosphaera algicola</name>
    <dbReference type="NCBI Taxonomy" id="3023714"/>
    <lineage>
        <taxon>Bacteria</taxon>
        <taxon>Pseudomonadati</taxon>
        <taxon>Pseudomonadota</taxon>
        <taxon>Gammaproteobacteria</taxon>
        <taxon>Alteromonadales</taxon>
        <taxon>Pseudoalteromonadaceae</taxon>
        <taxon>Psychrosphaera</taxon>
    </lineage>
</organism>
<sequence length="156" mass="17526">MKKGIFTLGNHPMLDVVKTKQDLQKYVGISPNKWTHDWQVISKLTPQLLNAPSSTAVHKMIAKGRADFTLGEFNSDMKIGLENVVLVPIPNMYVSLAQSRHFIVRKDVRNSKLIFLALEKGLSILKENKFISKAYTASGFTPAEIANWQDISVDLE</sequence>